<feature type="transmembrane region" description="Helical" evidence="1">
    <location>
        <begin position="212"/>
        <end position="230"/>
    </location>
</feature>
<dbReference type="EMBL" id="BRYB01000648">
    <property type="protein sequence ID" value="GMI34585.1"/>
    <property type="molecule type" value="Genomic_DNA"/>
</dbReference>
<keyword evidence="1" id="KW-0472">Membrane</keyword>
<evidence type="ECO:0000313" key="3">
    <source>
        <dbReference type="Proteomes" id="UP001165060"/>
    </source>
</evidence>
<evidence type="ECO:0000313" key="2">
    <source>
        <dbReference type="EMBL" id="GMI34585.1"/>
    </source>
</evidence>
<gene>
    <name evidence="2" type="ORF">TeGR_g10098</name>
</gene>
<dbReference type="InterPro" id="IPR008551">
    <property type="entry name" value="TANGO2"/>
</dbReference>
<keyword evidence="1" id="KW-1133">Transmembrane helix</keyword>
<dbReference type="Pfam" id="PF05742">
    <property type="entry name" value="TANGO2"/>
    <property type="match status" value="2"/>
</dbReference>
<dbReference type="Proteomes" id="UP001165060">
    <property type="component" value="Unassembled WGS sequence"/>
</dbReference>
<proteinExistence type="predicted"/>
<keyword evidence="1" id="KW-0812">Transmembrane</keyword>
<name>A0ABQ6MWL9_9STRA</name>
<keyword evidence="3" id="KW-1185">Reference proteome</keyword>
<protein>
    <submittedName>
        <fullName evidence="2">Uncharacterized protein</fullName>
    </submittedName>
</protein>
<dbReference type="PANTHER" id="PTHR17985:SF8">
    <property type="entry name" value="TRANSPORT AND GOLGI ORGANIZATION PROTEIN 2 HOMOLOG"/>
    <property type="match status" value="1"/>
</dbReference>
<dbReference type="PANTHER" id="PTHR17985">
    <property type="entry name" value="SER/THR-RICH PROTEIN T10 IN DGCR REGION"/>
    <property type="match status" value="1"/>
</dbReference>
<feature type="transmembrane region" description="Helical" evidence="1">
    <location>
        <begin position="142"/>
        <end position="162"/>
    </location>
</feature>
<accession>A0ABQ6MWL9</accession>
<comment type="caution">
    <text evidence="2">The sequence shown here is derived from an EMBL/GenBank/DDBJ whole genome shotgun (WGS) entry which is preliminary data.</text>
</comment>
<reference evidence="2 3" key="1">
    <citation type="journal article" date="2023" name="Commun. Biol.">
        <title>Genome analysis of Parmales, the sister group of diatoms, reveals the evolutionary specialization of diatoms from phago-mixotrophs to photoautotrophs.</title>
        <authorList>
            <person name="Ban H."/>
            <person name="Sato S."/>
            <person name="Yoshikawa S."/>
            <person name="Yamada K."/>
            <person name="Nakamura Y."/>
            <person name="Ichinomiya M."/>
            <person name="Sato N."/>
            <person name="Blanc-Mathieu R."/>
            <person name="Endo H."/>
            <person name="Kuwata A."/>
            <person name="Ogata H."/>
        </authorList>
    </citation>
    <scope>NUCLEOTIDE SEQUENCE [LARGE SCALE GENOMIC DNA]</scope>
</reference>
<sequence length="470" mass="53146">MCILFLYVGDEAIGDKERLILASNRDEFCSRPTSGTSYRCGSEYNAYIKRASQFEMEDLLKGPASGPSMLTYAGLDKDEVHPIPEEPPVKGSSHTPIYLGPRDDHKQTRGTWFLKASNGRFAIVTNVRRPWSYSMLLDNPAYFGYLCKFASVIALGVLVVSAKVHYGSIMKQIDARENYVYEVFKYQMEDHEDAAPVQFLLKYLPVLLDKGVGPLFFPVFFMWFLGNLMFKMPYKTSRGLLVTSFVGGSLSPEMWIKQFRRRMKGFEYDGFNLIIGDEKKTFHVSNRATQLSSNLQLTDESGSTLYVHELEKGHCYGLSNADLDTPWDKVVKGKDAFSDVVRQMGCRGETLYGHAPPRQIDRDEGMTALVEEVMCNTAQCRPAITGCPQKLEKALARINIPEINLLNPDTGKLDKYATRTSIAMVVGWRKVQDDFGDCEVWEKDWQQDEEGQFNKFGVPQHKRALAGGVL</sequence>
<evidence type="ECO:0000256" key="1">
    <source>
        <dbReference type="SAM" id="Phobius"/>
    </source>
</evidence>
<organism evidence="2 3">
    <name type="scientific">Tetraparma gracilis</name>
    <dbReference type="NCBI Taxonomy" id="2962635"/>
    <lineage>
        <taxon>Eukaryota</taxon>
        <taxon>Sar</taxon>
        <taxon>Stramenopiles</taxon>
        <taxon>Ochrophyta</taxon>
        <taxon>Bolidophyceae</taxon>
        <taxon>Parmales</taxon>
        <taxon>Triparmaceae</taxon>
        <taxon>Tetraparma</taxon>
    </lineage>
</organism>